<accession>A0A6B9XVR6</accession>
<protein>
    <submittedName>
        <fullName evidence="1">Uncharacterized protein</fullName>
    </submittedName>
</protein>
<gene>
    <name evidence="1" type="primary">orf05457</name>
    <name evidence="1" type="ORF">Q903MT_gene5425</name>
</gene>
<reference evidence="1" key="1">
    <citation type="submission" date="2019-03" db="EMBL/GenBank/DDBJ databases">
        <title>Largest Complete Mitochondrial Genome of a Gymnosperm, Sitka Spruce (Picea sitchensis), Indicates Complex Physical Structure.</title>
        <authorList>
            <person name="Jackman S.D."/>
            <person name="Coombe L."/>
            <person name="Warren R."/>
            <person name="Kirk H."/>
            <person name="Trinh E."/>
            <person name="McLeod T."/>
            <person name="Pleasance S."/>
            <person name="Pandoh P."/>
            <person name="Zhao Y."/>
            <person name="Coope R."/>
            <person name="Bousquet J."/>
            <person name="Bohlmann J.C."/>
            <person name="Jones S.J.M."/>
            <person name="Birol I."/>
        </authorList>
    </citation>
    <scope>NUCLEOTIDE SEQUENCE</scope>
    <source>
        <strain evidence="1">Q903</strain>
    </source>
</reference>
<evidence type="ECO:0000313" key="1">
    <source>
        <dbReference type="EMBL" id="QHR91391.1"/>
    </source>
</evidence>
<dbReference type="EMBL" id="MK697702">
    <property type="protein sequence ID" value="QHR91391.1"/>
    <property type="molecule type" value="Genomic_DNA"/>
</dbReference>
<keyword evidence="1" id="KW-0496">Mitochondrion</keyword>
<proteinExistence type="predicted"/>
<sequence length="52" mass="6268">MGGSRQEKRESNTTVLSSVWNFWMEREEPERMNILLKWCEMDACRSHGYGDW</sequence>
<organism evidence="1">
    <name type="scientific">Picea sitchensis</name>
    <name type="common">Sitka spruce</name>
    <name type="synonym">Pinus sitchensis</name>
    <dbReference type="NCBI Taxonomy" id="3332"/>
    <lineage>
        <taxon>Eukaryota</taxon>
        <taxon>Viridiplantae</taxon>
        <taxon>Streptophyta</taxon>
        <taxon>Embryophyta</taxon>
        <taxon>Tracheophyta</taxon>
        <taxon>Spermatophyta</taxon>
        <taxon>Pinopsida</taxon>
        <taxon>Pinidae</taxon>
        <taxon>Conifers I</taxon>
        <taxon>Pinales</taxon>
        <taxon>Pinaceae</taxon>
        <taxon>Picea</taxon>
    </lineage>
</organism>
<geneLocation type="mitochondrion" evidence="1"/>
<dbReference type="AlphaFoldDB" id="A0A6B9XVR6"/>
<name>A0A6B9XVR6_PICSI</name>